<dbReference type="EMBL" id="CP022579">
    <property type="protein sequence ID" value="QEL66549.1"/>
    <property type="molecule type" value="Genomic_DNA"/>
</dbReference>
<dbReference type="SMART" id="SM00240">
    <property type="entry name" value="FHA"/>
    <property type="match status" value="1"/>
</dbReference>
<feature type="domain" description="FHA" evidence="1">
    <location>
        <begin position="220"/>
        <end position="263"/>
    </location>
</feature>
<keyword evidence="3" id="KW-1185">Reference proteome</keyword>
<dbReference type="Gene3D" id="3.30.70.1230">
    <property type="entry name" value="Nucleotide cyclase"/>
    <property type="match status" value="1"/>
</dbReference>
<accession>A0A5C1ED67</accession>
<evidence type="ECO:0000313" key="2">
    <source>
        <dbReference type="EMBL" id="QEL66549.1"/>
    </source>
</evidence>
<name>A0A5C1ED67_9RHOO</name>
<organism evidence="2 3">
    <name type="scientific">Oryzomicrobium terrae</name>
    <dbReference type="NCBI Taxonomy" id="1735038"/>
    <lineage>
        <taxon>Bacteria</taxon>
        <taxon>Pseudomonadati</taxon>
        <taxon>Pseudomonadota</taxon>
        <taxon>Betaproteobacteria</taxon>
        <taxon>Rhodocyclales</taxon>
        <taxon>Rhodocyclaceae</taxon>
        <taxon>Oryzomicrobium</taxon>
    </lineage>
</organism>
<evidence type="ECO:0000259" key="1">
    <source>
        <dbReference type="PROSITE" id="PS50006"/>
    </source>
</evidence>
<dbReference type="InterPro" id="IPR000253">
    <property type="entry name" value="FHA_dom"/>
</dbReference>
<dbReference type="RefSeq" id="WP_054619919.1">
    <property type="nucleotide sequence ID" value="NZ_CP022579.1"/>
</dbReference>
<dbReference type="CDD" id="cd00060">
    <property type="entry name" value="FHA"/>
    <property type="match status" value="1"/>
</dbReference>
<dbReference type="PROSITE" id="PS50006">
    <property type="entry name" value="FHA_DOMAIN"/>
    <property type="match status" value="1"/>
</dbReference>
<gene>
    <name evidence="2" type="ORF">OTERR_30730</name>
</gene>
<protein>
    <recommendedName>
        <fullName evidence="1">FHA domain-containing protein</fullName>
    </recommendedName>
</protein>
<evidence type="ECO:0000313" key="3">
    <source>
        <dbReference type="Proteomes" id="UP000323671"/>
    </source>
</evidence>
<dbReference type="Gene3D" id="2.60.200.20">
    <property type="match status" value="1"/>
</dbReference>
<dbReference type="SUPFAM" id="SSF55073">
    <property type="entry name" value="Nucleotide cyclase"/>
    <property type="match status" value="1"/>
</dbReference>
<reference evidence="2 3" key="1">
    <citation type="submission" date="2017-07" db="EMBL/GenBank/DDBJ databases">
        <title>Complete genome sequence of Oryzomicrobium terrae TPP412.</title>
        <authorList>
            <person name="Chiu L.-W."/>
            <person name="Lo K.-J."/>
            <person name="Tsai Y.-M."/>
            <person name="Lin S.-S."/>
            <person name="Kuo C.-H."/>
            <person name="Liu C.-T."/>
        </authorList>
    </citation>
    <scope>NUCLEOTIDE SEQUENCE [LARGE SCALE GENOMIC DNA]</scope>
    <source>
        <strain evidence="2 3">TPP412</strain>
    </source>
</reference>
<dbReference type="SUPFAM" id="SSF49879">
    <property type="entry name" value="SMAD/FHA domain"/>
    <property type="match status" value="1"/>
</dbReference>
<sequence length="305" mass="31673">MSSPAALVLHIDVVGAARLAGKIGRLEAQHAVDRCLKRVERSVLGAGGTVGQCVAGQMVAGFPAAEAAWQGTLEMLVRVEDLPPVSGIKLDLQLGLCAGPLDDAAVVERAGRLADVCVPGRVALDSGTRALLSAEEQEQLVEVAEVPSELAPVYVFDPEAGEPAASASPLAATTVAGLNAASSRTAAPRAATPSPAASSGRFCVRYRGKAYLLDSGSVALMIGRGNGNDVIVADSKVSRSHARIERRDDGYVLVDQSTNGTYLVFAGDPELFLRREEIVLRGAGQLAFGHSTTIPGVEVVTFEHL</sequence>
<dbReference type="KEGG" id="otr:OTERR_30730"/>
<dbReference type="AlphaFoldDB" id="A0A5C1ED67"/>
<dbReference type="InterPro" id="IPR029787">
    <property type="entry name" value="Nucleotide_cyclase"/>
</dbReference>
<dbReference type="Pfam" id="PF00498">
    <property type="entry name" value="FHA"/>
    <property type="match status" value="1"/>
</dbReference>
<dbReference type="Proteomes" id="UP000323671">
    <property type="component" value="Chromosome"/>
</dbReference>
<proteinExistence type="predicted"/>
<dbReference type="InterPro" id="IPR008984">
    <property type="entry name" value="SMAD_FHA_dom_sf"/>
</dbReference>